<dbReference type="Gene3D" id="2.60.40.420">
    <property type="entry name" value="Cupredoxins - blue copper proteins"/>
    <property type="match status" value="1"/>
</dbReference>
<proteinExistence type="predicted"/>
<sequence>MTKIMSIFLLFFDCLGTAHATSDLTRVLSSHPSSSSGKLSPPYNYMFQFPLPIPPAITPSLSYTDAESNVTIDFFQLNITSFQAQIYPNLAKTSLVGYNGISPGPTFKIDRPYCIFMDHTPAQSGMAGRKT</sequence>
<dbReference type="Proteomes" id="UP000236546">
    <property type="component" value="Unassembled WGS sequence"/>
</dbReference>
<comment type="caution">
    <text evidence="2">The sequence shown here is derived from an EMBL/GenBank/DDBJ whole genome shotgun (WGS) entry which is preliminary data.</text>
</comment>
<dbReference type="OrthoDB" id="262547at2759"/>
<evidence type="ECO:0000256" key="1">
    <source>
        <dbReference type="SAM" id="SignalP"/>
    </source>
</evidence>
<gene>
    <name evidence="2" type="ORF">TGAMA5MH_02426</name>
</gene>
<dbReference type="EMBL" id="MTYH01000016">
    <property type="protein sequence ID" value="PNP46390.1"/>
    <property type="molecule type" value="Genomic_DNA"/>
</dbReference>
<reference evidence="2 3" key="1">
    <citation type="submission" date="2017-02" db="EMBL/GenBank/DDBJ databases">
        <title>Genomes of Trichoderma spp. with biocontrol activity.</title>
        <authorList>
            <person name="Gardiner D."/>
            <person name="Kazan K."/>
            <person name="Vos C."/>
            <person name="Harvey P."/>
        </authorList>
    </citation>
    <scope>NUCLEOTIDE SEQUENCE [LARGE SCALE GENOMIC DNA]</scope>
    <source>
        <strain evidence="2 3">A5MH</strain>
    </source>
</reference>
<feature type="signal peptide" evidence="1">
    <location>
        <begin position="1"/>
        <end position="20"/>
    </location>
</feature>
<accession>A0A2K0TLJ0</accession>
<dbReference type="InterPro" id="IPR008972">
    <property type="entry name" value="Cupredoxin"/>
</dbReference>
<dbReference type="AlphaFoldDB" id="A0A2K0TLJ0"/>
<organism evidence="2 3">
    <name type="scientific">Trichoderma gamsii</name>
    <dbReference type="NCBI Taxonomy" id="398673"/>
    <lineage>
        <taxon>Eukaryota</taxon>
        <taxon>Fungi</taxon>
        <taxon>Dikarya</taxon>
        <taxon>Ascomycota</taxon>
        <taxon>Pezizomycotina</taxon>
        <taxon>Sordariomycetes</taxon>
        <taxon>Hypocreomycetidae</taxon>
        <taxon>Hypocreales</taxon>
        <taxon>Hypocreaceae</taxon>
        <taxon>Trichoderma</taxon>
    </lineage>
</organism>
<evidence type="ECO:0000313" key="3">
    <source>
        <dbReference type="Proteomes" id="UP000236546"/>
    </source>
</evidence>
<keyword evidence="1" id="KW-0732">Signal</keyword>
<evidence type="ECO:0000313" key="2">
    <source>
        <dbReference type="EMBL" id="PNP46390.1"/>
    </source>
</evidence>
<feature type="chain" id="PRO_5014320017" evidence="1">
    <location>
        <begin position="21"/>
        <end position="131"/>
    </location>
</feature>
<name>A0A2K0TLJ0_9HYPO</name>
<protein>
    <submittedName>
        <fullName evidence="2">Uncharacterized protein</fullName>
    </submittedName>
</protein>